<dbReference type="PANTHER" id="PTHR11472:SF34">
    <property type="entry name" value="REGULATOR OF TELOMERE ELONGATION HELICASE 1"/>
    <property type="match status" value="1"/>
</dbReference>
<keyword evidence="2 6" id="KW-0378">Hydrolase</keyword>
<evidence type="ECO:0000259" key="5">
    <source>
        <dbReference type="PROSITE" id="PS51193"/>
    </source>
</evidence>
<evidence type="ECO:0000256" key="3">
    <source>
        <dbReference type="ARBA" id="ARBA00022840"/>
    </source>
</evidence>
<organism evidence="6 7">
    <name type="scientific">Puniceispirillum marinum (strain IMCC1322)</name>
    <dbReference type="NCBI Taxonomy" id="488538"/>
    <lineage>
        <taxon>Bacteria</taxon>
        <taxon>Pseudomonadati</taxon>
        <taxon>Pseudomonadota</taxon>
        <taxon>Alphaproteobacteria</taxon>
        <taxon>Candidatus Puniceispirillales</taxon>
        <taxon>Candidatus Puniceispirillaceae</taxon>
        <taxon>Candidatus Puniceispirillum</taxon>
    </lineage>
</organism>
<protein>
    <submittedName>
        <fullName evidence="6">Helicase c2</fullName>
        <ecNumber evidence="6">3.6.1.-</ecNumber>
    </submittedName>
</protein>
<keyword evidence="7" id="KW-1185">Reference proteome</keyword>
<feature type="domain" description="Helicase ATP-binding" evidence="5">
    <location>
        <begin position="230"/>
        <end position="510"/>
    </location>
</feature>
<dbReference type="GO" id="GO:0003678">
    <property type="term" value="F:DNA helicase activity"/>
    <property type="evidence" value="ECO:0007669"/>
    <property type="project" value="TreeGrafter"/>
</dbReference>
<dbReference type="SUPFAM" id="SSF52540">
    <property type="entry name" value="P-loop containing nucleoside triphosphate hydrolases"/>
    <property type="match status" value="1"/>
</dbReference>
<dbReference type="RefSeq" id="WP_013046770.1">
    <property type="nucleotide sequence ID" value="NC_014010.1"/>
</dbReference>
<proteinExistence type="inferred from homology"/>
<dbReference type="Proteomes" id="UP000007460">
    <property type="component" value="Chromosome"/>
</dbReference>
<evidence type="ECO:0000256" key="2">
    <source>
        <dbReference type="ARBA" id="ARBA00022801"/>
    </source>
</evidence>
<dbReference type="Pfam" id="PF13307">
    <property type="entry name" value="Helicase_C_2"/>
    <property type="match status" value="1"/>
</dbReference>
<dbReference type="InterPro" id="IPR045028">
    <property type="entry name" value="DinG/Rad3-like"/>
</dbReference>
<dbReference type="InterPro" id="IPR006555">
    <property type="entry name" value="ATP-dep_Helicase_C"/>
</dbReference>
<reference evidence="6 7" key="1">
    <citation type="journal article" date="2010" name="J. Bacteriol.">
        <title>Complete genome sequence of "Candidatus Puniceispirillum marinum" IMCC1322, a representative of the SAR116 clade in the Alphaproteobacteria.</title>
        <authorList>
            <person name="Oh H.M."/>
            <person name="Kwon K.K."/>
            <person name="Kang I."/>
            <person name="Kang S.G."/>
            <person name="Lee J.H."/>
            <person name="Kim S.J."/>
            <person name="Cho J.C."/>
        </authorList>
    </citation>
    <scope>NUCLEOTIDE SEQUENCE [LARGE SCALE GENOMIC DNA]</scope>
    <source>
        <strain evidence="6 7">IMCC1322</strain>
    </source>
</reference>
<sequence length="961" mass="105263">MRFSRLSTPTRLDCTGVAVYINRVMQDIFSSNPNEIPELHSAPVFYPHGSHLIWISENGEIAELDRTALSHKLGQKTVLLCHRRWSSARAGTDIARALDIMELFAFVRPARFCLPTPVGLASQLGLARPQSGDAMAALLPQIAFMLLDELAGAPPPARKEAGEIAAMMTAGGWTWGPIVLSHLGLAPQKPEPPDGRNAAIWNRLPEYTDYTPQIDPGTQPVLPDAARERLQDMLGHSAEMRESQSDYAAAIAASFDRPDAGPAPTLVLAEAGTGTGKTLGYLAPASLWAEKNGAAVWISTYTRTLQHQIAAELTRLYPNAETHAQKVVLRKGRENYLCLLNLEEALGTMPGQPRNATALGLMARWAGATSDGDLTGASFPAWLMDLLGRAQTVGLADRRGECVHAACAHYNKCFVEKSTRSAKRADIVVTNHALVMIHAAYASNDDRRRPTRYVFDEGHHVFDAADSAFSAYLSAGETAELRHWIRGAEDGRRGRARGLKRRLEDLIAGDDAAKADLEAALEFARDLPGQGWQKRLSAFQPMGPAEAFFMHVRNSLYARAADPESQYDLQSELHPASDDLLTSANEFADRLHHLLVPLNNLAKRLKALLDDKVDELDSAARARIEGAIRGLELRAAGPVNAWQLMLGDVRDGQRDGFVDWLQIDRIEGQDRDVGYARHWLDPTIPFTAEVLDGAHGVAITSATLQDYAQPKRSQAEKEAATKDSARDNTVAADGWASALALTGAAHLAHPTLRAAFSSPFDYANQTRIFVVNDVVRDRPSATAAAMAGLMQASGGGALGLFTAVRRLKAVHPDLLARLEAAGLPLYAQHIDKMNLQTLLQMFREEAESCLLGTDAVRDGIDVPGAALRMIVFDRMPWPRSDLLFQARAKWQGRDAWTERLARLKLRQAFGRLIRRDTDRGVFVMLDSRLPTRLTTAFPPDVEVQRVGLAEAIARTRDFLGE</sequence>
<comment type="similarity">
    <text evidence="4">Belongs to the helicase family. DinG subfamily.</text>
</comment>
<dbReference type="Gene3D" id="3.40.50.300">
    <property type="entry name" value="P-loop containing nucleotide triphosphate hydrolases"/>
    <property type="match status" value="2"/>
</dbReference>
<dbReference type="GO" id="GO:0005524">
    <property type="term" value="F:ATP binding"/>
    <property type="evidence" value="ECO:0007669"/>
    <property type="project" value="UniProtKB-KW"/>
</dbReference>
<dbReference type="EC" id="3.6.1.-" evidence="6"/>
<dbReference type="GO" id="GO:0003676">
    <property type="term" value="F:nucleic acid binding"/>
    <property type="evidence" value="ECO:0007669"/>
    <property type="project" value="InterPro"/>
</dbReference>
<dbReference type="HOGENOM" id="CLU_337348_0_0_5"/>
<dbReference type="PROSITE" id="PS51193">
    <property type="entry name" value="HELICASE_ATP_BIND_2"/>
    <property type="match status" value="1"/>
</dbReference>
<dbReference type="InterPro" id="IPR027417">
    <property type="entry name" value="P-loop_NTPase"/>
</dbReference>
<dbReference type="SMART" id="SM00491">
    <property type="entry name" value="HELICc2"/>
    <property type="match status" value="1"/>
</dbReference>
<dbReference type="GO" id="GO:0016818">
    <property type="term" value="F:hydrolase activity, acting on acid anhydrides, in phosphorus-containing anhydrides"/>
    <property type="evidence" value="ECO:0007669"/>
    <property type="project" value="InterPro"/>
</dbReference>
<keyword evidence="3" id="KW-0067">ATP-binding</keyword>
<accession>D5BMV0</accession>
<dbReference type="GO" id="GO:0006281">
    <property type="term" value="P:DNA repair"/>
    <property type="evidence" value="ECO:0007669"/>
    <property type="project" value="TreeGrafter"/>
</dbReference>
<dbReference type="KEGG" id="apb:SAR116_1900"/>
<keyword evidence="6" id="KW-0347">Helicase</keyword>
<evidence type="ECO:0000313" key="7">
    <source>
        <dbReference type="Proteomes" id="UP000007460"/>
    </source>
</evidence>
<evidence type="ECO:0000256" key="1">
    <source>
        <dbReference type="ARBA" id="ARBA00022741"/>
    </source>
</evidence>
<gene>
    <name evidence="6" type="ordered locus">SAR116_1900</name>
</gene>
<name>D5BMV0_PUNMI</name>
<evidence type="ECO:0000256" key="4">
    <source>
        <dbReference type="ARBA" id="ARBA00038058"/>
    </source>
</evidence>
<keyword evidence="1" id="KW-0547">Nucleotide-binding</keyword>
<dbReference type="PANTHER" id="PTHR11472">
    <property type="entry name" value="DNA REPAIR DEAD HELICASE RAD3/XP-D SUBFAMILY MEMBER"/>
    <property type="match status" value="1"/>
</dbReference>
<dbReference type="AlphaFoldDB" id="D5BMV0"/>
<evidence type="ECO:0000313" key="6">
    <source>
        <dbReference type="EMBL" id="ADE40143.1"/>
    </source>
</evidence>
<dbReference type="EMBL" id="CP001751">
    <property type="protein sequence ID" value="ADE40143.1"/>
    <property type="molecule type" value="Genomic_DNA"/>
</dbReference>
<dbReference type="STRING" id="488538.SAR116_1900"/>
<dbReference type="eggNOG" id="COG1199">
    <property type="taxonomic scope" value="Bacteria"/>
</dbReference>
<dbReference type="InterPro" id="IPR014013">
    <property type="entry name" value="Helic_SF1/SF2_ATP-bd_DinG/Rad3"/>
</dbReference>